<feature type="compositionally biased region" description="Acidic residues" evidence="1">
    <location>
        <begin position="667"/>
        <end position="681"/>
    </location>
</feature>
<feature type="compositionally biased region" description="Acidic residues" evidence="1">
    <location>
        <begin position="902"/>
        <end position="922"/>
    </location>
</feature>
<feature type="region of interest" description="Disordered" evidence="1">
    <location>
        <begin position="159"/>
        <end position="200"/>
    </location>
</feature>
<gene>
    <name evidence="2" type="ORF">CALVIDRAFT_526687</name>
</gene>
<dbReference type="EMBL" id="KV417279">
    <property type="protein sequence ID" value="KZO97549.1"/>
    <property type="molecule type" value="Genomic_DNA"/>
</dbReference>
<organism evidence="2 3">
    <name type="scientific">Calocera viscosa (strain TUFC12733)</name>
    <dbReference type="NCBI Taxonomy" id="1330018"/>
    <lineage>
        <taxon>Eukaryota</taxon>
        <taxon>Fungi</taxon>
        <taxon>Dikarya</taxon>
        <taxon>Basidiomycota</taxon>
        <taxon>Agaricomycotina</taxon>
        <taxon>Dacrymycetes</taxon>
        <taxon>Dacrymycetales</taxon>
        <taxon>Dacrymycetaceae</taxon>
        <taxon>Calocera</taxon>
    </lineage>
</organism>
<protein>
    <submittedName>
        <fullName evidence="2">Uncharacterized protein</fullName>
    </submittedName>
</protein>
<sequence>MAPGSDARRVLRWYRAQLAEHVAATRGQLLGQLAPGDRDDDGDMDDEDVQDGPAGADERWTQEEQNALFPSLSRHTRYRPDLLAQVSSHSSAEVAAHLHALDEGAKLLVEDWERGDVPQCAEVGEAWGRLEEWAAERVLRGEEEGMGRKRGEAEWELRELADREEEGEEGEGEGRQTTRKRRHSELDEQEDSLPEARKTKRRRLIGGLAYDPPALRALQMLLPGYDLPPAPADEDQDEDQIEEYLRALSPLSRGQVKARLKVRKSWAAKKGKELDLRVGPLKGPVERAREKARRGEVRKEQKVRGLHSYEKWKGRLEACGVGELAEEEGLDLIKPKGIGELMVLYYNALWPDADIPTPQIQHSVLVLLAAHLRHWLTQTMHRVIVMANQEVFARSRTIVFPRGQSGQQGKNVWAEHVTQVLALAGDRPDSMRWWDDVATRLGVELDEEGLKLPKRKSLRMERYAAEEQEPTSERLPAFFPLELDVQPSTQHQTYLRTPSPSLLSEELNSEDELEEEDADDNKEAEEELWLAVGGKGVLGKLLRRNKTAAEARDGAVPARSQRQSAKFKSKGWIENSDELMRDAVPEEGEEEEEMDWEALDPSDGEESDEQHGETSEGEDESVVALPQVDRDASPDESEENDSSEEEGDDEPMAEAPTPAGDDKHDESDEDGSEEESDDEPAADPLRVNGRGAHTESGDDTSEQSEDEPIAKSLRINATGNQDESEEDESSEDESEEESQAKQNASDDDSEEEDGSDEESEEEPVAQPPPVHGSGVHDESDGDDASEDDSSHQDTAEEVRRPGVSLARAAPASDSRKDDSESDEGESSEQEEEVELASRRDVQQTGTSASGSSSDEDEEESDSPARPRTPTSSRAGLSFVDDARSSEEESEEGSMDGFIVGDDAAEPDESSEDDGGDDDDDAGDGGGNADGNDDDEDEHESDSDSED</sequence>
<dbReference type="STRING" id="1330018.A0A167NBS7"/>
<proteinExistence type="predicted"/>
<feature type="compositionally biased region" description="Basic and acidic residues" evidence="1">
    <location>
        <begin position="788"/>
        <end position="800"/>
    </location>
</feature>
<feature type="compositionally biased region" description="Acidic residues" evidence="1">
    <location>
        <begin position="507"/>
        <end position="524"/>
    </location>
</feature>
<feature type="compositionally biased region" description="Acidic residues" evidence="1">
    <location>
        <begin position="585"/>
        <end position="608"/>
    </location>
</feature>
<feature type="compositionally biased region" description="Acidic residues" evidence="1">
    <location>
        <begin position="38"/>
        <end position="50"/>
    </location>
</feature>
<reference evidence="2 3" key="1">
    <citation type="journal article" date="2016" name="Mol. Biol. Evol.">
        <title>Comparative Genomics of Early-Diverging Mushroom-Forming Fungi Provides Insights into the Origins of Lignocellulose Decay Capabilities.</title>
        <authorList>
            <person name="Nagy L.G."/>
            <person name="Riley R."/>
            <person name="Tritt A."/>
            <person name="Adam C."/>
            <person name="Daum C."/>
            <person name="Floudas D."/>
            <person name="Sun H."/>
            <person name="Yadav J.S."/>
            <person name="Pangilinan J."/>
            <person name="Larsson K.H."/>
            <person name="Matsuura K."/>
            <person name="Barry K."/>
            <person name="Labutti K."/>
            <person name="Kuo R."/>
            <person name="Ohm R.A."/>
            <person name="Bhattacharya S.S."/>
            <person name="Shirouzu T."/>
            <person name="Yoshinaga Y."/>
            <person name="Martin F.M."/>
            <person name="Grigoriev I.V."/>
            <person name="Hibbett D.S."/>
        </authorList>
    </citation>
    <scope>NUCLEOTIDE SEQUENCE [LARGE SCALE GENOMIC DNA]</scope>
    <source>
        <strain evidence="2 3">TUFC12733</strain>
    </source>
</reference>
<feature type="compositionally biased region" description="Acidic residues" evidence="1">
    <location>
        <begin position="722"/>
        <end position="737"/>
    </location>
</feature>
<feature type="region of interest" description="Disordered" evidence="1">
    <location>
        <begin position="25"/>
        <end position="62"/>
    </location>
</feature>
<evidence type="ECO:0000256" key="1">
    <source>
        <dbReference type="SAM" id="MobiDB-lite"/>
    </source>
</evidence>
<feature type="compositionally biased region" description="Acidic residues" evidence="1">
    <location>
        <begin position="930"/>
        <end position="946"/>
    </location>
</feature>
<accession>A0A167NBS7</accession>
<evidence type="ECO:0000313" key="2">
    <source>
        <dbReference type="EMBL" id="KZO97549.1"/>
    </source>
</evidence>
<evidence type="ECO:0000313" key="3">
    <source>
        <dbReference type="Proteomes" id="UP000076738"/>
    </source>
</evidence>
<feature type="compositionally biased region" description="Acidic residues" evidence="1">
    <location>
        <begin position="819"/>
        <end position="834"/>
    </location>
</feature>
<dbReference type="AlphaFoldDB" id="A0A167NBS7"/>
<dbReference type="OrthoDB" id="2240312at2759"/>
<feature type="region of interest" description="Disordered" evidence="1">
    <location>
        <begin position="489"/>
        <end position="524"/>
    </location>
</feature>
<feature type="compositionally biased region" description="Acidic residues" evidence="1">
    <location>
        <begin position="697"/>
        <end position="707"/>
    </location>
</feature>
<dbReference type="Proteomes" id="UP000076738">
    <property type="component" value="Unassembled WGS sequence"/>
</dbReference>
<name>A0A167NBS7_CALVF</name>
<feature type="compositionally biased region" description="Acidic residues" evidence="1">
    <location>
        <begin position="162"/>
        <end position="171"/>
    </location>
</feature>
<feature type="compositionally biased region" description="Acidic residues" evidence="1">
    <location>
        <begin position="634"/>
        <end position="652"/>
    </location>
</feature>
<feature type="compositionally biased region" description="Acidic residues" evidence="1">
    <location>
        <begin position="745"/>
        <end position="763"/>
    </location>
</feature>
<feature type="compositionally biased region" description="Polar residues" evidence="1">
    <location>
        <begin position="489"/>
        <end position="501"/>
    </location>
</feature>
<feature type="region of interest" description="Disordered" evidence="1">
    <location>
        <begin position="546"/>
        <end position="946"/>
    </location>
</feature>
<keyword evidence="3" id="KW-1185">Reference proteome</keyword>